<reference evidence="2 3" key="1">
    <citation type="journal article" date="2015" name="Genome Announc.">
        <title>Genome Assemblies of Three Soil-Associated Devosia species: D. insulae, D. limi, and D. soli.</title>
        <authorList>
            <person name="Hassan Y.I."/>
            <person name="Lepp D."/>
            <person name="Zhou T."/>
        </authorList>
    </citation>
    <scope>NUCLEOTIDE SEQUENCE [LARGE SCALE GENOMIC DNA]</scope>
    <source>
        <strain evidence="2 3">DS-56</strain>
    </source>
</reference>
<dbReference type="OrthoDB" id="9950799at2"/>
<comment type="caution">
    <text evidence="2">The sequence shown here is derived from an EMBL/GenBank/DDBJ whole genome shotgun (WGS) entry which is preliminary data.</text>
</comment>
<keyword evidence="1" id="KW-0472">Membrane</keyword>
<organism evidence="2 3">
    <name type="scientific">Devosia insulae DS-56</name>
    <dbReference type="NCBI Taxonomy" id="1116389"/>
    <lineage>
        <taxon>Bacteria</taxon>
        <taxon>Pseudomonadati</taxon>
        <taxon>Pseudomonadota</taxon>
        <taxon>Alphaproteobacteria</taxon>
        <taxon>Hyphomicrobiales</taxon>
        <taxon>Devosiaceae</taxon>
        <taxon>Devosia</taxon>
    </lineage>
</organism>
<gene>
    <name evidence="2" type="ORF">VW23_014640</name>
</gene>
<sequence>MDMLLAATANALARLAPATERRPLTPAAEDSYYAQHTLNVIVPVWVLGLLALLRGSHRTVPGRIRAARHA</sequence>
<evidence type="ECO:0000313" key="3">
    <source>
        <dbReference type="Proteomes" id="UP000095463"/>
    </source>
</evidence>
<protein>
    <submittedName>
        <fullName evidence="2">Uncharacterized protein</fullName>
    </submittedName>
</protein>
<dbReference type="AlphaFoldDB" id="A0A1E5XT47"/>
<evidence type="ECO:0000313" key="2">
    <source>
        <dbReference type="EMBL" id="OEO31787.1"/>
    </source>
</evidence>
<dbReference type="EMBL" id="LAJE02000123">
    <property type="protein sequence ID" value="OEO31787.1"/>
    <property type="molecule type" value="Genomic_DNA"/>
</dbReference>
<dbReference type="Proteomes" id="UP000095463">
    <property type="component" value="Unassembled WGS sequence"/>
</dbReference>
<name>A0A1E5XT47_9HYPH</name>
<proteinExistence type="predicted"/>
<keyword evidence="3" id="KW-1185">Reference proteome</keyword>
<dbReference type="RefSeq" id="WP_069909048.1">
    <property type="nucleotide sequence ID" value="NZ_LAJE02000123.1"/>
</dbReference>
<accession>A0A1E5XT47</accession>
<evidence type="ECO:0000256" key="1">
    <source>
        <dbReference type="SAM" id="Phobius"/>
    </source>
</evidence>
<feature type="transmembrane region" description="Helical" evidence="1">
    <location>
        <begin position="34"/>
        <end position="53"/>
    </location>
</feature>
<keyword evidence="1" id="KW-0812">Transmembrane</keyword>
<keyword evidence="1" id="KW-1133">Transmembrane helix</keyword>